<dbReference type="GO" id="GO:0050661">
    <property type="term" value="F:NADP binding"/>
    <property type="evidence" value="ECO:0007669"/>
    <property type="project" value="InterPro"/>
</dbReference>
<dbReference type="PANTHER" id="PTHR11439:SF517">
    <property type="entry name" value="CYSTEINE-RICH RLK (RECEPTOR-LIKE PROTEIN KINASE) 8"/>
    <property type="match status" value="1"/>
</dbReference>
<reference evidence="2" key="1">
    <citation type="journal article" date="2019" name="Sci. Rep.">
        <title>Draft genome of Tanacetum cinerariifolium, the natural source of mosquito coil.</title>
        <authorList>
            <person name="Yamashiro T."/>
            <person name="Shiraishi A."/>
            <person name="Satake H."/>
            <person name="Nakayama K."/>
        </authorList>
    </citation>
    <scope>NUCLEOTIDE SEQUENCE</scope>
</reference>
<comment type="caution">
    <text evidence="2">The sequence shown here is derived from an EMBL/GenBank/DDBJ whole genome shotgun (WGS) entry which is preliminary data.</text>
</comment>
<dbReference type="InterPro" id="IPR043502">
    <property type="entry name" value="DNA/RNA_pol_sf"/>
</dbReference>
<dbReference type="Pfam" id="PF10343">
    <property type="entry name" value="Q_salvage"/>
    <property type="match status" value="1"/>
</dbReference>
<name>A0A6L2JMP5_TANCI</name>
<accession>A0A6L2JMP5</accession>
<proteinExistence type="predicted"/>
<organism evidence="2">
    <name type="scientific">Tanacetum cinerariifolium</name>
    <name type="common">Dalmatian daisy</name>
    <name type="synonym">Chrysanthemum cinerariifolium</name>
    <dbReference type="NCBI Taxonomy" id="118510"/>
    <lineage>
        <taxon>Eukaryota</taxon>
        <taxon>Viridiplantae</taxon>
        <taxon>Streptophyta</taxon>
        <taxon>Embryophyta</taxon>
        <taxon>Tracheophyta</taxon>
        <taxon>Spermatophyta</taxon>
        <taxon>Magnoliopsida</taxon>
        <taxon>eudicotyledons</taxon>
        <taxon>Gunneridae</taxon>
        <taxon>Pentapetalae</taxon>
        <taxon>asterids</taxon>
        <taxon>campanulids</taxon>
        <taxon>Asterales</taxon>
        <taxon>Asteraceae</taxon>
        <taxon>Asteroideae</taxon>
        <taxon>Anthemideae</taxon>
        <taxon>Anthemidinae</taxon>
        <taxon>Tanacetum</taxon>
    </lineage>
</organism>
<gene>
    <name evidence="2" type="ORF">Tci_009900</name>
</gene>
<dbReference type="InterPro" id="IPR006115">
    <property type="entry name" value="6PGDH_NADP-bd"/>
</dbReference>
<dbReference type="EMBL" id="BKCJ010000990">
    <property type="protein sequence ID" value="GEU37922.1"/>
    <property type="molecule type" value="Genomic_DNA"/>
</dbReference>
<dbReference type="InterPro" id="IPR019438">
    <property type="entry name" value="Q_salvage"/>
</dbReference>
<feature type="domain" description="6-phosphogluconate dehydrogenase NADP-binding" evidence="1">
    <location>
        <begin position="223"/>
        <end position="296"/>
    </location>
</feature>
<protein>
    <submittedName>
        <fullName evidence="2">Retrovirus-related Pol polyprotein from transposon TNT 1-94</fullName>
    </submittedName>
</protein>
<sequence>MEDCNPVVTPMELGTKLSKFEGGEPVDADKYQSLVGSLRYLTSTRPDLSYSVGVISRFMENPKYAHWKALKRILRYVKGTKSFGLFYSSFKENTLTGYFDSDWHGDVDDRKSTSGYVFFMGKAAFTWASKKQQIVALSTCEAEYVAASWTVCHAIWLRNLLRELKDQQEGPTEIKVDNKSAIELARNPVHHERSKHIDNYLTFAKDGNEGCKRCRLFSCGSMCDYFSDKGIYVKGSPIEVVKISDVVITMFLSSRHVLDVYTGAQCLLNGGNPMRAWLYIDSSTIDPQTTRKLASANCNQFAIAYDITCKSLAYLELRGPLPLEDEQVRLMHENLRGKGIKYCGKSATKLVSTIARHFPGFRDHTVYKGHRVFLYKRDQIFAANVWGAFKGKGFGEFSDVGSIAIFADYIVPAVLQRLGVLRYTSTLANGIQSNKEIGSGIEKEVELRACSISAVEQMRDLIQKRTGKQVLSLELDLWLWAYDISNPSLQHHLHGEISSLVIGMRKATLRVLDSINDIRWFIIILIERLPQDLAFERVQSIVVFCYT</sequence>
<dbReference type="GO" id="GO:0016616">
    <property type="term" value="F:oxidoreductase activity, acting on the CH-OH group of donors, NAD or NADP as acceptor"/>
    <property type="evidence" value="ECO:0007669"/>
    <property type="project" value="UniProtKB-ARBA"/>
</dbReference>
<dbReference type="SUPFAM" id="SSF56672">
    <property type="entry name" value="DNA/RNA polymerases"/>
    <property type="match status" value="1"/>
</dbReference>
<dbReference type="Gene3D" id="3.40.50.720">
    <property type="entry name" value="NAD(P)-binding Rossmann-like Domain"/>
    <property type="match status" value="1"/>
</dbReference>
<dbReference type="PANTHER" id="PTHR11439">
    <property type="entry name" value="GAG-POL-RELATED RETROTRANSPOSON"/>
    <property type="match status" value="1"/>
</dbReference>
<dbReference type="CDD" id="cd09272">
    <property type="entry name" value="RNase_HI_RT_Ty1"/>
    <property type="match status" value="1"/>
</dbReference>
<evidence type="ECO:0000259" key="1">
    <source>
        <dbReference type="Pfam" id="PF03446"/>
    </source>
</evidence>
<dbReference type="AlphaFoldDB" id="A0A6L2JMP5"/>
<dbReference type="Pfam" id="PF03446">
    <property type="entry name" value="NAD_binding_2"/>
    <property type="match status" value="1"/>
</dbReference>
<evidence type="ECO:0000313" key="2">
    <source>
        <dbReference type="EMBL" id="GEU37922.1"/>
    </source>
</evidence>